<reference evidence="2 3" key="1">
    <citation type="submission" date="2018-03" db="EMBL/GenBank/DDBJ databases">
        <title>Genomic Encyclopedia of Type Strains, Phase III (KMG-III): the genomes of soil and plant-associated and newly described type strains.</title>
        <authorList>
            <person name="Whitman W."/>
        </authorList>
    </citation>
    <scope>NUCLEOTIDE SEQUENCE [LARGE SCALE GENOMIC DNA]</scope>
    <source>
        <strain evidence="2 3">CGMCC 4.7097</strain>
    </source>
</reference>
<feature type="chain" id="PRO_5038906313" evidence="1">
    <location>
        <begin position="31"/>
        <end position="513"/>
    </location>
</feature>
<feature type="signal peptide" evidence="1">
    <location>
        <begin position="1"/>
        <end position="30"/>
    </location>
</feature>
<name>A0A2P8HZC7_SACCR</name>
<dbReference type="AlphaFoldDB" id="A0A2P8HZC7"/>
<accession>A0A2P8HZC7</accession>
<evidence type="ECO:0000313" key="3">
    <source>
        <dbReference type="Proteomes" id="UP000241118"/>
    </source>
</evidence>
<dbReference type="OrthoDB" id="3809801at2"/>
<keyword evidence="1" id="KW-0732">Signal</keyword>
<dbReference type="Proteomes" id="UP000241118">
    <property type="component" value="Unassembled WGS sequence"/>
</dbReference>
<comment type="caution">
    <text evidence="2">The sequence shown here is derived from an EMBL/GenBank/DDBJ whole genome shotgun (WGS) entry which is preliminary data.</text>
</comment>
<dbReference type="Gene3D" id="1.10.530.10">
    <property type="match status" value="1"/>
</dbReference>
<sequence>MSSTSRSRTGMSLLLAALALVGPVVPAATAAERDRPTGGRIAVLQGDRLYANEGDIAAPWVLQEEGVSDYDLFGDRIGVVKAGALLVKEGDLEPGWHTVNPDSVTDFQLEDDRIGYLDHGELWVVEGALDAEPVLQERDVRAFQLHGDRIGVLKNDGSLLVKEGDLGPGWEVINPDSVTDFQLSGDRIAFAEGAELWVKEGDLSADPVFQERDVRKFQLSGDRIGVLKADGSLLVKGGDLEPGWFTVNTASVTDFQLDYDRIAFTESGSLWAKEGPLDAELVHQEDGVSAFLLAGDRVAAVKDGALLVKAGDLGPGWHTAAPAGVTGFRLVLPPRASGLVSLADLKAIFGYVGDERLIEEGLPKLNEEMREGRIDNPARIAAFVATLRRESGFRYNAQEAGNPSNYRGRGYIQLTGVANYRGAGEHLGHDFVATPDDVATLEWSAPVARYYWTVARPNTNDYADALDMGGVSKNIGYANPAQEDPRRCADFKEALRHFNGGALPPGHINCNRR</sequence>
<keyword evidence="3" id="KW-1185">Reference proteome</keyword>
<dbReference type="InterPro" id="IPR023346">
    <property type="entry name" value="Lysozyme-like_dom_sf"/>
</dbReference>
<gene>
    <name evidence="2" type="ORF">B0I31_11912</name>
</gene>
<evidence type="ECO:0000256" key="1">
    <source>
        <dbReference type="SAM" id="SignalP"/>
    </source>
</evidence>
<dbReference type="EMBL" id="PYAX01000019">
    <property type="protein sequence ID" value="PSL51582.1"/>
    <property type="molecule type" value="Genomic_DNA"/>
</dbReference>
<organism evidence="2 3">
    <name type="scientific">Saccharothrix carnea</name>
    <dbReference type="NCBI Taxonomy" id="1280637"/>
    <lineage>
        <taxon>Bacteria</taxon>
        <taxon>Bacillati</taxon>
        <taxon>Actinomycetota</taxon>
        <taxon>Actinomycetes</taxon>
        <taxon>Pseudonocardiales</taxon>
        <taxon>Pseudonocardiaceae</taxon>
        <taxon>Saccharothrix</taxon>
    </lineage>
</organism>
<protein>
    <submittedName>
        <fullName evidence="2">Putative chitinase</fullName>
    </submittedName>
</protein>
<dbReference type="SUPFAM" id="SSF53955">
    <property type="entry name" value="Lysozyme-like"/>
    <property type="match status" value="1"/>
</dbReference>
<proteinExistence type="predicted"/>
<dbReference type="RefSeq" id="WP_146174067.1">
    <property type="nucleotide sequence ID" value="NZ_PYAX01000019.1"/>
</dbReference>
<evidence type="ECO:0000313" key="2">
    <source>
        <dbReference type="EMBL" id="PSL51582.1"/>
    </source>
</evidence>